<evidence type="ECO:0000256" key="4">
    <source>
        <dbReference type="ARBA" id="ARBA00022692"/>
    </source>
</evidence>
<dbReference type="InterPro" id="IPR000531">
    <property type="entry name" value="Beta-barrel_TonB"/>
</dbReference>
<comment type="similarity">
    <text evidence="8 9">Belongs to the TonB-dependent receptor family.</text>
</comment>
<dbReference type="SUPFAM" id="SSF56935">
    <property type="entry name" value="Porins"/>
    <property type="match status" value="1"/>
</dbReference>
<dbReference type="InterPro" id="IPR036942">
    <property type="entry name" value="Beta-barrel_TonB_sf"/>
</dbReference>
<proteinExistence type="inferred from homology"/>
<gene>
    <name evidence="13" type="ORF">IQ37_11090</name>
</gene>
<comment type="subcellular location">
    <subcellularLocation>
        <location evidence="1 8">Cell outer membrane</location>
        <topology evidence="1 8">Multi-pass membrane protein</topology>
    </subcellularLocation>
</comment>
<feature type="domain" description="TonB-dependent receptor plug" evidence="12">
    <location>
        <begin position="49"/>
        <end position="155"/>
    </location>
</feature>
<evidence type="ECO:0000256" key="6">
    <source>
        <dbReference type="ARBA" id="ARBA00023136"/>
    </source>
</evidence>
<keyword evidence="4 8" id="KW-0812">Transmembrane</keyword>
<dbReference type="Proteomes" id="UP000028709">
    <property type="component" value="Unassembled WGS sequence"/>
</dbReference>
<feature type="signal peptide" evidence="10">
    <location>
        <begin position="1"/>
        <end position="22"/>
    </location>
</feature>
<dbReference type="InterPro" id="IPR023997">
    <property type="entry name" value="TonB-dep_OMP_SusC/RagA_CS"/>
</dbReference>
<evidence type="ECO:0000256" key="8">
    <source>
        <dbReference type="PROSITE-ProRule" id="PRU01360"/>
    </source>
</evidence>
<feature type="chain" id="PRO_5001804153" evidence="10">
    <location>
        <begin position="23"/>
        <end position="986"/>
    </location>
</feature>
<dbReference type="Pfam" id="PF00593">
    <property type="entry name" value="TonB_dep_Rec_b-barrel"/>
    <property type="match status" value="1"/>
</dbReference>
<dbReference type="PROSITE" id="PS52016">
    <property type="entry name" value="TONB_DEPENDENT_REC_3"/>
    <property type="match status" value="1"/>
</dbReference>
<dbReference type="InterPro" id="IPR039426">
    <property type="entry name" value="TonB-dep_rcpt-like"/>
</dbReference>
<evidence type="ECO:0000259" key="12">
    <source>
        <dbReference type="Pfam" id="PF07715"/>
    </source>
</evidence>
<keyword evidence="10" id="KW-0732">Signal</keyword>
<organism evidence="13 14">
    <name type="scientific">Chryseobacterium piperi</name>
    <dbReference type="NCBI Taxonomy" id="558152"/>
    <lineage>
        <taxon>Bacteria</taxon>
        <taxon>Pseudomonadati</taxon>
        <taxon>Bacteroidota</taxon>
        <taxon>Flavobacteriia</taxon>
        <taxon>Flavobacteriales</taxon>
        <taxon>Weeksellaceae</taxon>
        <taxon>Chryseobacterium group</taxon>
        <taxon>Chryseobacterium</taxon>
    </lineage>
</organism>
<dbReference type="KEGG" id="cpip:CJF12_03975"/>
<dbReference type="InterPro" id="IPR012910">
    <property type="entry name" value="Plug_dom"/>
</dbReference>
<keyword evidence="3 8" id="KW-1134">Transmembrane beta strand</keyword>
<dbReference type="EMBL" id="JPRJ01000018">
    <property type="protein sequence ID" value="KFF26718.1"/>
    <property type="molecule type" value="Genomic_DNA"/>
</dbReference>
<comment type="caution">
    <text evidence="13">The sequence shown here is derived from an EMBL/GenBank/DDBJ whole genome shotgun (WGS) entry which is preliminary data.</text>
</comment>
<evidence type="ECO:0000256" key="1">
    <source>
        <dbReference type="ARBA" id="ARBA00004571"/>
    </source>
</evidence>
<dbReference type="AlphaFoldDB" id="A0A086BCQ4"/>
<evidence type="ECO:0000256" key="7">
    <source>
        <dbReference type="ARBA" id="ARBA00023237"/>
    </source>
</evidence>
<dbReference type="eggNOG" id="COG1629">
    <property type="taxonomic scope" value="Bacteria"/>
</dbReference>
<keyword evidence="6 8" id="KW-0472">Membrane</keyword>
<keyword evidence="14" id="KW-1185">Reference proteome</keyword>
<dbReference type="NCBIfam" id="TIGR04057">
    <property type="entry name" value="SusC_RagA_signa"/>
    <property type="match status" value="1"/>
</dbReference>
<evidence type="ECO:0000256" key="2">
    <source>
        <dbReference type="ARBA" id="ARBA00022448"/>
    </source>
</evidence>
<accession>A0A086BCQ4</accession>
<feature type="domain" description="TonB-dependent receptor-like beta-barrel" evidence="11">
    <location>
        <begin position="371"/>
        <end position="948"/>
    </location>
</feature>
<evidence type="ECO:0000256" key="5">
    <source>
        <dbReference type="ARBA" id="ARBA00023077"/>
    </source>
</evidence>
<dbReference type="Gene3D" id="2.40.170.20">
    <property type="entry name" value="TonB-dependent receptor, beta-barrel domain"/>
    <property type="match status" value="1"/>
</dbReference>
<dbReference type="RefSeq" id="WP_034684973.1">
    <property type="nucleotide sequence ID" value="NZ_CP023049.2"/>
</dbReference>
<keyword evidence="2 8" id="KW-0813">Transport</keyword>
<dbReference type="STRING" id="558152.IQ37_11090"/>
<reference evidence="13 14" key="1">
    <citation type="submission" date="2014-07" db="EMBL/GenBank/DDBJ databases">
        <title>Genome of Chryseobacterium piperi CTM.</title>
        <authorList>
            <person name="Pipes S.E."/>
            <person name="Stropko S.J."/>
            <person name="Newman J.D."/>
        </authorList>
    </citation>
    <scope>NUCLEOTIDE SEQUENCE [LARGE SCALE GENOMIC DNA]</scope>
    <source>
        <strain evidence="13 14">CTM</strain>
    </source>
</reference>
<evidence type="ECO:0000313" key="13">
    <source>
        <dbReference type="EMBL" id="KFF26718.1"/>
    </source>
</evidence>
<name>A0A086BCQ4_9FLAO</name>
<keyword evidence="7 8" id="KW-0998">Cell outer membrane</keyword>
<evidence type="ECO:0000313" key="14">
    <source>
        <dbReference type="Proteomes" id="UP000028709"/>
    </source>
</evidence>
<dbReference type="Gene3D" id="2.170.130.10">
    <property type="entry name" value="TonB-dependent receptor, plug domain"/>
    <property type="match status" value="1"/>
</dbReference>
<dbReference type="OrthoDB" id="9768177at2"/>
<dbReference type="GO" id="GO:0009279">
    <property type="term" value="C:cell outer membrane"/>
    <property type="evidence" value="ECO:0007669"/>
    <property type="project" value="UniProtKB-SubCell"/>
</dbReference>
<protein>
    <submittedName>
        <fullName evidence="13">TonB-dependent receptor</fullName>
    </submittedName>
</protein>
<sequence length="986" mass="109477">MKKNQCKIGALAMILIAEFGFAQQNRDSLSTKEQSIKEVVVVAFGKQKKEEITGSVQSLKAKDLSTLQNGNILQGIGGKVAGVQVVSSGQPGSQPIIRMRGIGSINASSDPLIVLDGIPYNGNLNSIPGTDIESISFLEDASSNALYGSRGANGVIIVNTKRGKSTGLHVEADVRTGVNFRSVQDYSVYTSPQDYYTAFYNRARIGEIARLKQPGAVPSGASPHDVGLAALNKLGYNAYSIAFNSLIAQDGSFNPNARLLYQDNWKNLLFKPGLRREASVGINANSEQIKSYTSLNYLDDQGYLIASGFERFGIRSNLDYSITPKLKLTSNLSYTYSKQDFGESGGFSNPFQFARNIAPFYPVFLRDNNYQPVYDSNGNQLYDYGDGQGPNGATRSYAVFENPVGNLQSDKFQTANNITNANLGLNYEIIKGLDFTYNFGAYLENIRNLQYGNTVGGTSSSVGGTISRESLFRYTLNHQQLLTYQKKLNKHNFNILIGHELNKMKSDGFSGSKQQLLLPNSLSFDNAVKITDLSGSGYEYAVEGYFSRLLYNYDGKYFFNANIRRDGSSVFSPDSRWGTFYGLGVAWNIAKENFLKDNTVINSLRLKASYGQQGNDNILLDNGTRDYYAYQDIYGINNFGDDKPVLSLKKQGNRDLKWETSKNLNAGFEISLLKNRINLNADYFERKVSDMIYTLPLPPSNAGSYVKYGNIGDMINKGVQANLSVEILQSDQLQWNVYANATHYKNKITKLPAEQRNTGLVSGLFILTEGGDRYTYYLKKFAGVDPNNGDAQWYRTVINPNTQQEETTVTKNYKEATDYNTGKSAIPKVYGGFGTDFTYKGISLAVNFAYQFGGYGYDDIYRTLFHSDTYASNYSTDLSKTWTPENPNAELPRVDLTSTNQNGNSTLYLIKSDYISLQDITLSYQLPEGFPQQIGLSGLRIYLTGNNLYLWSKRKGYDPRASLTGVSDAYKYSLLSSVSLGFKLTF</sequence>
<dbReference type="InterPro" id="IPR037066">
    <property type="entry name" value="Plug_dom_sf"/>
</dbReference>
<evidence type="ECO:0000256" key="10">
    <source>
        <dbReference type="SAM" id="SignalP"/>
    </source>
</evidence>
<dbReference type="Pfam" id="PF07715">
    <property type="entry name" value="Plug"/>
    <property type="match status" value="1"/>
</dbReference>
<evidence type="ECO:0000256" key="3">
    <source>
        <dbReference type="ARBA" id="ARBA00022452"/>
    </source>
</evidence>
<evidence type="ECO:0000259" key="11">
    <source>
        <dbReference type="Pfam" id="PF00593"/>
    </source>
</evidence>
<evidence type="ECO:0000256" key="9">
    <source>
        <dbReference type="RuleBase" id="RU003357"/>
    </source>
</evidence>
<dbReference type="InterPro" id="IPR023996">
    <property type="entry name" value="TonB-dep_OMP_SusC/RagA"/>
</dbReference>
<keyword evidence="13" id="KW-0675">Receptor</keyword>
<keyword evidence="5 9" id="KW-0798">TonB box</keyword>
<dbReference type="NCBIfam" id="TIGR04056">
    <property type="entry name" value="OMP_RagA_SusC"/>
    <property type="match status" value="1"/>
</dbReference>